<name>A0A9K3NFG7_HELAN</name>
<dbReference type="Proteomes" id="UP000215914">
    <property type="component" value="Unassembled WGS sequence"/>
</dbReference>
<reference evidence="2" key="1">
    <citation type="journal article" date="2017" name="Nature">
        <title>The sunflower genome provides insights into oil metabolism, flowering and Asterid evolution.</title>
        <authorList>
            <person name="Badouin H."/>
            <person name="Gouzy J."/>
            <person name="Grassa C.J."/>
            <person name="Murat F."/>
            <person name="Staton S.E."/>
            <person name="Cottret L."/>
            <person name="Lelandais-Briere C."/>
            <person name="Owens G.L."/>
            <person name="Carrere S."/>
            <person name="Mayjonade B."/>
            <person name="Legrand L."/>
            <person name="Gill N."/>
            <person name="Kane N.C."/>
            <person name="Bowers J.E."/>
            <person name="Hubner S."/>
            <person name="Bellec A."/>
            <person name="Berard A."/>
            <person name="Berges H."/>
            <person name="Blanchet N."/>
            <person name="Boniface M.C."/>
            <person name="Brunel D."/>
            <person name="Catrice O."/>
            <person name="Chaidir N."/>
            <person name="Claudel C."/>
            <person name="Donnadieu C."/>
            <person name="Faraut T."/>
            <person name="Fievet G."/>
            <person name="Helmstetter N."/>
            <person name="King M."/>
            <person name="Knapp S.J."/>
            <person name="Lai Z."/>
            <person name="Le Paslier M.C."/>
            <person name="Lippi Y."/>
            <person name="Lorenzon L."/>
            <person name="Mandel J.R."/>
            <person name="Marage G."/>
            <person name="Marchand G."/>
            <person name="Marquand E."/>
            <person name="Bret-Mestries E."/>
            <person name="Morien E."/>
            <person name="Nambeesan S."/>
            <person name="Nguyen T."/>
            <person name="Pegot-Espagnet P."/>
            <person name="Pouilly N."/>
            <person name="Raftis F."/>
            <person name="Sallet E."/>
            <person name="Schiex T."/>
            <person name="Thomas J."/>
            <person name="Vandecasteele C."/>
            <person name="Vares D."/>
            <person name="Vear F."/>
            <person name="Vautrin S."/>
            <person name="Crespi M."/>
            <person name="Mangin B."/>
            <person name="Burke J.M."/>
            <person name="Salse J."/>
            <person name="Munos S."/>
            <person name="Vincourt P."/>
            <person name="Rieseberg L.H."/>
            <person name="Langlade N.B."/>
        </authorList>
    </citation>
    <scope>NUCLEOTIDE SEQUENCE</scope>
    <source>
        <tissue evidence="2">Leaves</tissue>
    </source>
</reference>
<protein>
    <submittedName>
        <fullName evidence="2">Uncharacterized protein</fullName>
    </submittedName>
</protein>
<dbReference type="AlphaFoldDB" id="A0A9K3NFG7"/>
<evidence type="ECO:0000313" key="2">
    <source>
        <dbReference type="EMBL" id="KAF5797840.1"/>
    </source>
</evidence>
<dbReference type="EMBL" id="MNCJ02000322">
    <property type="protein sequence ID" value="KAF5797840.1"/>
    <property type="molecule type" value="Genomic_DNA"/>
</dbReference>
<keyword evidence="3" id="KW-1185">Reference proteome</keyword>
<comment type="caution">
    <text evidence="2">The sequence shown here is derived from an EMBL/GenBank/DDBJ whole genome shotgun (WGS) entry which is preliminary data.</text>
</comment>
<sequence length="132" mass="14065">MKPVPSPSLSRDTCSGDGAGGADRCRSFLFQPHPTRRPTATSSYTPLTPVLVPSKTHPVVPFSSPSPIQAPTTSPATPPYPVFPMMVMAVACGCSLDDDDEDGGDGATVIRRYRLKLRRLVGVLMMMVVPGH</sequence>
<accession>A0A9K3NFG7</accession>
<reference evidence="2" key="2">
    <citation type="submission" date="2020-06" db="EMBL/GenBank/DDBJ databases">
        <title>Helianthus annuus Genome sequencing and assembly Release 2.</title>
        <authorList>
            <person name="Gouzy J."/>
            <person name="Langlade N."/>
            <person name="Munos S."/>
        </authorList>
    </citation>
    <scope>NUCLEOTIDE SEQUENCE</scope>
    <source>
        <tissue evidence="2">Leaves</tissue>
    </source>
</reference>
<dbReference type="Gramene" id="mRNA:HanXRQr2_Chr07g0285511">
    <property type="protein sequence ID" value="mRNA:HanXRQr2_Chr07g0285511"/>
    <property type="gene ID" value="HanXRQr2_Chr07g0285511"/>
</dbReference>
<organism evidence="2 3">
    <name type="scientific">Helianthus annuus</name>
    <name type="common">Common sunflower</name>
    <dbReference type="NCBI Taxonomy" id="4232"/>
    <lineage>
        <taxon>Eukaryota</taxon>
        <taxon>Viridiplantae</taxon>
        <taxon>Streptophyta</taxon>
        <taxon>Embryophyta</taxon>
        <taxon>Tracheophyta</taxon>
        <taxon>Spermatophyta</taxon>
        <taxon>Magnoliopsida</taxon>
        <taxon>eudicotyledons</taxon>
        <taxon>Gunneridae</taxon>
        <taxon>Pentapetalae</taxon>
        <taxon>asterids</taxon>
        <taxon>campanulids</taxon>
        <taxon>Asterales</taxon>
        <taxon>Asteraceae</taxon>
        <taxon>Asteroideae</taxon>
        <taxon>Heliantheae alliance</taxon>
        <taxon>Heliantheae</taxon>
        <taxon>Helianthus</taxon>
    </lineage>
</organism>
<gene>
    <name evidence="2" type="ORF">HanXRQr2_Chr07g0285511</name>
</gene>
<evidence type="ECO:0000256" key="1">
    <source>
        <dbReference type="SAM" id="MobiDB-lite"/>
    </source>
</evidence>
<feature type="region of interest" description="Disordered" evidence="1">
    <location>
        <begin position="25"/>
        <end position="48"/>
    </location>
</feature>
<proteinExistence type="predicted"/>
<evidence type="ECO:0000313" key="3">
    <source>
        <dbReference type="Proteomes" id="UP000215914"/>
    </source>
</evidence>